<comment type="caution">
    <text evidence="1">The sequence shown here is derived from an EMBL/GenBank/DDBJ whole genome shotgun (WGS) entry which is preliminary data.</text>
</comment>
<accession>A0ABN1FW16</accession>
<evidence type="ECO:0000313" key="1">
    <source>
        <dbReference type="EMBL" id="GAA0598990.1"/>
    </source>
</evidence>
<dbReference type="Proteomes" id="UP001424441">
    <property type="component" value="Unassembled WGS sequence"/>
</dbReference>
<evidence type="ECO:0000313" key="2">
    <source>
        <dbReference type="Proteomes" id="UP001424441"/>
    </source>
</evidence>
<protein>
    <submittedName>
        <fullName evidence="1">Uncharacterized protein</fullName>
    </submittedName>
</protein>
<sequence>MEEVILTTGAFAAVDALAEAGEAELKFLDVGLSCLLNLDVQFRRCFILHVGIKLNSSLVNYAIKNDVKKAPVKTGAFILIPDYLAGLGFFLKIALRLSNNSILAP</sequence>
<name>A0ABN1FW16_9HYPH</name>
<reference evidence="1 2" key="1">
    <citation type="journal article" date="2019" name="Int. J. Syst. Evol. Microbiol.">
        <title>The Global Catalogue of Microorganisms (GCM) 10K type strain sequencing project: providing services to taxonomists for standard genome sequencing and annotation.</title>
        <authorList>
            <consortium name="The Broad Institute Genomics Platform"/>
            <consortium name="The Broad Institute Genome Sequencing Center for Infectious Disease"/>
            <person name="Wu L."/>
            <person name="Ma J."/>
        </authorList>
    </citation>
    <scope>NUCLEOTIDE SEQUENCE [LARGE SCALE GENOMIC DNA]</scope>
    <source>
        <strain evidence="1 2">JCM 15115</strain>
    </source>
</reference>
<proteinExistence type="predicted"/>
<gene>
    <name evidence="1" type="ORF">GCM10008943_12730</name>
</gene>
<organism evidence="1 2">
    <name type="scientific">Paenochrobactrum glaciei</name>
    <dbReference type="NCBI Taxonomy" id="486407"/>
    <lineage>
        <taxon>Bacteria</taxon>
        <taxon>Pseudomonadati</taxon>
        <taxon>Pseudomonadota</taxon>
        <taxon>Alphaproteobacteria</taxon>
        <taxon>Hyphomicrobiales</taxon>
        <taxon>Brucellaceae</taxon>
        <taxon>Paenochrobactrum</taxon>
    </lineage>
</organism>
<dbReference type="EMBL" id="BAAADE010000002">
    <property type="protein sequence ID" value="GAA0598990.1"/>
    <property type="molecule type" value="Genomic_DNA"/>
</dbReference>
<keyword evidence="2" id="KW-1185">Reference proteome</keyword>